<evidence type="ECO:0000313" key="2">
    <source>
        <dbReference type="Proteomes" id="UP001143364"/>
    </source>
</evidence>
<evidence type="ECO:0000313" key="1">
    <source>
        <dbReference type="EMBL" id="GLK75863.1"/>
    </source>
</evidence>
<dbReference type="AlphaFoldDB" id="A0A9W6JHY8"/>
<dbReference type="Proteomes" id="UP001143364">
    <property type="component" value="Unassembled WGS sequence"/>
</dbReference>
<comment type="caution">
    <text evidence="1">The sequence shown here is derived from an EMBL/GenBank/DDBJ whole genome shotgun (WGS) entry which is preliminary data.</text>
</comment>
<keyword evidence="2" id="KW-1185">Reference proteome</keyword>
<organism evidence="1 2">
    <name type="scientific">Methylopila jiangsuensis</name>
    <dbReference type="NCBI Taxonomy" id="586230"/>
    <lineage>
        <taxon>Bacteria</taxon>
        <taxon>Pseudomonadati</taxon>
        <taxon>Pseudomonadota</taxon>
        <taxon>Alphaproteobacteria</taxon>
        <taxon>Hyphomicrobiales</taxon>
        <taxon>Methylopilaceae</taxon>
        <taxon>Methylopila</taxon>
    </lineage>
</organism>
<accession>A0A9W6JHY8</accession>
<gene>
    <name evidence="1" type="ORF">GCM10008171_11170</name>
</gene>
<proteinExistence type="predicted"/>
<reference evidence="1" key="1">
    <citation type="journal article" date="2014" name="Int. J. Syst. Evol. Microbiol.">
        <title>Complete genome sequence of Corynebacterium casei LMG S-19264T (=DSM 44701T), isolated from a smear-ripened cheese.</title>
        <authorList>
            <consortium name="US DOE Joint Genome Institute (JGI-PGF)"/>
            <person name="Walter F."/>
            <person name="Albersmeier A."/>
            <person name="Kalinowski J."/>
            <person name="Ruckert C."/>
        </authorList>
    </citation>
    <scope>NUCLEOTIDE SEQUENCE</scope>
    <source>
        <strain evidence="1">VKM B-2555</strain>
    </source>
</reference>
<reference evidence="1" key="2">
    <citation type="submission" date="2023-01" db="EMBL/GenBank/DDBJ databases">
        <authorList>
            <person name="Sun Q."/>
            <person name="Evtushenko L."/>
        </authorList>
    </citation>
    <scope>NUCLEOTIDE SEQUENCE</scope>
    <source>
        <strain evidence="1">VKM B-2555</strain>
    </source>
</reference>
<protein>
    <submittedName>
        <fullName evidence="1">Uncharacterized protein</fullName>
    </submittedName>
</protein>
<name>A0A9W6JHY8_9HYPH</name>
<sequence length="73" mass="7798">MRAAARGVMLTSGAGARTSVDMGFRTFAKVLARQPRGVAPTVARVSVQEVSTPRRRVNAGRGGLMGLRRDAWT</sequence>
<dbReference type="EMBL" id="BSFK01000005">
    <property type="protein sequence ID" value="GLK75863.1"/>
    <property type="molecule type" value="Genomic_DNA"/>
</dbReference>